<comment type="caution">
    <text evidence="3">The sequence shown here is derived from an EMBL/GenBank/DDBJ whole genome shotgun (WGS) entry which is preliminary data.</text>
</comment>
<organism evidence="3 4">
    <name type="scientific">Rhizopus stolonifer</name>
    <name type="common">Rhizopus nigricans</name>
    <dbReference type="NCBI Taxonomy" id="4846"/>
    <lineage>
        <taxon>Eukaryota</taxon>
        <taxon>Fungi</taxon>
        <taxon>Fungi incertae sedis</taxon>
        <taxon>Mucoromycota</taxon>
        <taxon>Mucoromycotina</taxon>
        <taxon>Mucoromycetes</taxon>
        <taxon>Mucorales</taxon>
        <taxon>Mucorineae</taxon>
        <taxon>Rhizopodaceae</taxon>
        <taxon>Rhizopus</taxon>
    </lineage>
</organism>
<name>A0A367IPX1_RHIST</name>
<feature type="compositionally biased region" description="Polar residues" evidence="1">
    <location>
        <begin position="417"/>
        <end position="428"/>
    </location>
</feature>
<dbReference type="EMBL" id="PJQM01006438">
    <property type="protein sequence ID" value="RCH79679.1"/>
    <property type="molecule type" value="Genomic_DNA"/>
</dbReference>
<reference evidence="3 4" key="1">
    <citation type="journal article" date="2018" name="G3 (Bethesda)">
        <title>Phylogenetic and Phylogenomic Definition of Rhizopus Species.</title>
        <authorList>
            <person name="Gryganskyi A.P."/>
            <person name="Golan J."/>
            <person name="Dolatabadi S."/>
            <person name="Mondo S."/>
            <person name="Robb S."/>
            <person name="Idnurm A."/>
            <person name="Muszewska A."/>
            <person name="Steczkiewicz K."/>
            <person name="Masonjones S."/>
            <person name="Liao H.L."/>
            <person name="Gajdeczka M.T."/>
            <person name="Anike F."/>
            <person name="Vuek A."/>
            <person name="Anishchenko I.M."/>
            <person name="Voigt K."/>
            <person name="de Hoog G.S."/>
            <person name="Smith M.E."/>
            <person name="Heitman J."/>
            <person name="Vilgalys R."/>
            <person name="Stajich J.E."/>
        </authorList>
    </citation>
    <scope>NUCLEOTIDE SEQUENCE [LARGE SCALE GENOMIC DNA]</scope>
    <source>
        <strain evidence="3 4">LSU 92-RS-03</strain>
    </source>
</reference>
<sequence>PLNTPSTVSVIRLDKRRWATRNAYAVVIDPPPSRVSATEKSCDPYGVWLTVEHDEAFIIPLRGKILVLIKPEESPSNHNEGCLLNVNGIATPIQREETKLNPTPKSKEEKTAVEPELTEEEQVSTALDKVSPKDHAQAALLFLKQTDEQFGWTVLSDNHKSGMRISKKPGIKNSQLPLKDNHEMPSKLQVFDPYMVYKGTKVIENFSADEVLAVVKDTDYVRIQYDDTIESPIELVRQTNYPACKVIRYAVKAIFPFKNREVYAVSCLAHETLSSKRTFYIESSLPDFPLINPKKTRGHLFMSGWILEEIDPYNTTTANHPIPSTRITYVAALDLGNSVPSYISNLVANNWFPKKIQAVESYLKSKGPPPFITQPDPAFVLSGNTLDKDKEDVKWKTIYSNFDKKHQFEIKTRLEVNENTSNKKTQQQKTEEGTASPYRRPSHHTISASTDTQGRRGSLPTTILAKKRVVMTPSSSATTNTTTPLTEKSPSTTKSYTLLHTTFDLRAYTKGYEIEAQLYDVSDSNHVKNISNKLVLSISEPSLSQLMD</sequence>
<dbReference type="PANTHER" id="PTHR19308:SF14">
    <property type="entry name" value="START DOMAIN-CONTAINING PROTEIN"/>
    <property type="match status" value="1"/>
</dbReference>
<evidence type="ECO:0000259" key="2">
    <source>
        <dbReference type="PROSITE" id="PS50848"/>
    </source>
</evidence>
<feature type="region of interest" description="Disordered" evidence="1">
    <location>
        <begin position="471"/>
        <end position="492"/>
    </location>
</feature>
<dbReference type="PANTHER" id="PTHR19308">
    <property type="entry name" value="PHOSPHATIDYLCHOLINE TRANSFER PROTEIN"/>
    <property type="match status" value="1"/>
</dbReference>
<evidence type="ECO:0000313" key="3">
    <source>
        <dbReference type="EMBL" id="RCH79679.1"/>
    </source>
</evidence>
<feature type="non-terminal residue" evidence="3">
    <location>
        <position position="548"/>
    </location>
</feature>
<dbReference type="Proteomes" id="UP000253551">
    <property type="component" value="Unassembled WGS sequence"/>
</dbReference>
<dbReference type="OrthoDB" id="196858at2759"/>
<keyword evidence="4" id="KW-1185">Reference proteome</keyword>
<feature type="compositionally biased region" description="Basic and acidic residues" evidence="1">
    <location>
        <begin position="95"/>
        <end position="113"/>
    </location>
</feature>
<feature type="region of interest" description="Disordered" evidence="1">
    <location>
        <begin position="414"/>
        <end position="457"/>
    </location>
</feature>
<dbReference type="PROSITE" id="PS50848">
    <property type="entry name" value="START"/>
    <property type="match status" value="1"/>
</dbReference>
<dbReference type="SUPFAM" id="SSF55961">
    <property type="entry name" value="Bet v1-like"/>
    <property type="match status" value="1"/>
</dbReference>
<dbReference type="GO" id="GO:0005737">
    <property type="term" value="C:cytoplasm"/>
    <property type="evidence" value="ECO:0007669"/>
    <property type="project" value="UniProtKB-ARBA"/>
</dbReference>
<dbReference type="InterPro" id="IPR023393">
    <property type="entry name" value="START-like_dom_sf"/>
</dbReference>
<evidence type="ECO:0000313" key="4">
    <source>
        <dbReference type="Proteomes" id="UP000253551"/>
    </source>
</evidence>
<evidence type="ECO:0000256" key="1">
    <source>
        <dbReference type="SAM" id="MobiDB-lite"/>
    </source>
</evidence>
<accession>A0A367IPX1</accession>
<dbReference type="InterPro" id="IPR002913">
    <property type="entry name" value="START_lipid-bd_dom"/>
</dbReference>
<feature type="compositionally biased region" description="Low complexity" evidence="1">
    <location>
        <begin position="472"/>
        <end position="490"/>
    </location>
</feature>
<dbReference type="InterPro" id="IPR051213">
    <property type="entry name" value="START_lipid_transfer"/>
</dbReference>
<feature type="domain" description="START" evidence="2">
    <location>
        <begin position="151"/>
        <end position="347"/>
    </location>
</feature>
<dbReference type="AlphaFoldDB" id="A0A367IPX1"/>
<feature type="non-terminal residue" evidence="3">
    <location>
        <position position="1"/>
    </location>
</feature>
<protein>
    <recommendedName>
        <fullName evidence="2">START domain-containing protein</fullName>
    </recommendedName>
</protein>
<feature type="region of interest" description="Disordered" evidence="1">
    <location>
        <begin position="95"/>
        <end position="129"/>
    </location>
</feature>
<proteinExistence type="predicted"/>
<gene>
    <name evidence="3" type="ORF">CU098_000248</name>
</gene>
<dbReference type="STRING" id="4846.A0A367IPX1"/>
<dbReference type="GO" id="GO:0008289">
    <property type="term" value="F:lipid binding"/>
    <property type="evidence" value="ECO:0007669"/>
    <property type="project" value="InterPro"/>
</dbReference>
<dbReference type="Gene3D" id="3.30.530.20">
    <property type="match status" value="1"/>
</dbReference>